<protein>
    <submittedName>
        <fullName evidence="1">Uncharacterized protein</fullName>
    </submittedName>
</protein>
<proteinExistence type="predicted"/>
<dbReference type="VEuPathDB" id="TrichDB:TVAG_196970"/>
<dbReference type="KEGG" id="tva:4754839"/>
<evidence type="ECO:0000313" key="1">
    <source>
        <dbReference type="EMBL" id="EAX97068.1"/>
    </source>
</evidence>
<dbReference type="InParanoid" id="A2FDF4"/>
<evidence type="ECO:0000313" key="2">
    <source>
        <dbReference type="Proteomes" id="UP000001542"/>
    </source>
</evidence>
<dbReference type="Proteomes" id="UP000001542">
    <property type="component" value="Unassembled WGS sequence"/>
</dbReference>
<dbReference type="RefSeq" id="XP_001309998.1">
    <property type="nucleotide sequence ID" value="XM_001309997.1"/>
</dbReference>
<dbReference type="EMBL" id="DS113731">
    <property type="protein sequence ID" value="EAX97068.1"/>
    <property type="molecule type" value="Genomic_DNA"/>
</dbReference>
<dbReference type="VEuPathDB" id="TrichDB:TVAGG3_0681590"/>
<dbReference type="InterPro" id="IPR016024">
    <property type="entry name" value="ARM-type_fold"/>
</dbReference>
<dbReference type="Gene3D" id="1.25.10.10">
    <property type="entry name" value="Leucine-rich Repeat Variant"/>
    <property type="match status" value="1"/>
</dbReference>
<reference evidence="1" key="2">
    <citation type="journal article" date="2007" name="Science">
        <title>Draft genome sequence of the sexually transmitted pathogen Trichomonas vaginalis.</title>
        <authorList>
            <person name="Carlton J.M."/>
            <person name="Hirt R.P."/>
            <person name="Silva J.C."/>
            <person name="Delcher A.L."/>
            <person name="Schatz M."/>
            <person name="Zhao Q."/>
            <person name="Wortman J.R."/>
            <person name="Bidwell S.L."/>
            <person name="Alsmark U.C.M."/>
            <person name="Besteiro S."/>
            <person name="Sicheritz-Ponten T."/>
            <person name="Noel C.J."/>
            <person name="Dacks J.B."/>
            <person name="Foster P.G."/>
            <person name="Simillion C."/>
            <person name="Van de Peer Y."/>
            <person name="Miranda-Saavedra D."/>
            <person name="Barton G.J."/>
            <person name="Westrop G.D."/>
            <person name="Mueller S."/>
            <person name="Dessi D."/>
            <person name="Fiori P.L."/>
            <person name="Ren Q."/>
            <person name="Paulsen I."/>
            <person name="Zhang H."/>
            <person name="Bastida-Corcuera F.D."/>
            <person name="Simoes-Barbosa A."/>
            <person name="Brown M.T."/>
            <person name="Hayes R.D."/>
            <person name="Mukherjee M."/>
            <person name="Okumura C.Y."/>
            <person name="Schneider R."/>
            <person name="Smith A.J."/>
            <person name="Vanacova S."/>
            <person name="Villalvazo M."/>
            <person name="Haas B.J."/>
            <person name="Pertea M."/>
            <person name="Feldblyum T.V."/>
            <person name="Utterback T.R."/>
            <person name="Shu C.L."/>
            <person name="Osoegawa K."/>
            <person name="de Jong P.J."/>
            <person name="Hrdy I."/>
            <person name="Horvathova L."/>
            <person name="Zubacova Z."/>
            <person name="Dolezal P."/>
            <person name="Malik S.B."/>
            <person name="Logsdon J.M. Jr."/>
            <person name="Henze K."/>
            <person name="Gupta A."/>
            <person name="Wang C.C."/>
            <person name="Dunne R.L."/>
            <person name="Upcroft J.A."/>
            <person name="Upcroft P."/>
            <person name="White O."/>
            <person name="Salzberg S.L."/>
            <person name="Tang P."/>
            <person name="Chiu C.-H."/>
            <person name="Lee Y.-S."/>
            <person name="Embley T.M."/>
            <person name="Coombs G.H."/>
            <person name="Mottram J.C."/>
            <person name="Tachezy J."/>
            <person name="Fraser-Liggett C.M."/>
            <person name="Johnson P.J."/>
        </authorList>
    </citation>
    <scope>NUCLEOTIDE SEQUENCE [LARGE SCALE GENOMIC DNA]</scope>
    <source>
        <strain evidence="1">G3</strain>
    </source>
</reference>
<accession>A2FDF4</accession>
<dbReference type="AlphaFoldDB" id="A2FDF4"/>
<keyword evidence="2" id="KW-1185">Reference proteome</keyword>
<dbReference type="SMR" id="A2FDF4"/>
<gene>
    <name evidence="1" type="ORF">TVAG_196970</name>
</gene>
<dbReference type="InterPro" id="IPR011989">
    <property type="entry name" value="ARM-like"/>
</dbReference>
<name>A2FDF4_TRIV3</name>
<organism evidence="1 2">
    <name type="scientific">Trichomonas vaginalis (strain ATCC PRA-98 / G3)</name>
    <dbReference type="NCBI Taxonomy" id="412133"/>
    <lineage>
        <taxon>Eukaryota</taxon>
        <taxon>Metamonada</taxon>
        <taxon>Parabasalia</taxon>
        <taxon>Trichomonadida</taxon>
        <taxon>Trichomonadidae</taxon>
        <taxon>Trichomonas</taxon>
    </lineage>
</organism>
<dbReference type="SUPFAM" id="SSF48371">
    <property type="entry name" value="ARM repeat"/>
    <property type="match status" value="1"/>
</dbReference>
<reference evidence="1" key="1">
    <citation type="submission" date="2006-10" db="EMBL/GenBank/DDBJ databases">
        <authorList>
            <person name="Amadeo P."/>
            <person name="Zhao Q."/>
            <person name="Wortman J."/>
            <person name="Fraser-Liggett C."/>
            <person name="Carlton J."/>
        </authorList>
    </citation>
    <scope>NUCLEOTIDE SEQUENCE</scope>
    <source>
        <strain evidence="1">G3</strain>
    </source>
</reference>
<sequence length="326" mass="37007">MLLDGDLIYTKATDALAHDPPPHLISRVANILLCILNTTYEPNSICVNLFLQLLPFLDNSGVLDLYISVTQSSSPMIKFHKMLLNSLFADLFLLEVDGNCSPEKYASLCRIVRHASKNPIIGPSFRRDVFVDRLAVLSLSDNLFLRQNVWQALSTMTQDDTAPYLRSVVPLALNIITEPFQEIHSYIVCALDFLTKLLNIENKNEAEYHNRQIQGTFTRLMVDFPDSTNLQCSLFRLIRSALKWETFAKYLFPQICPVLLEIASYETHSAAKMNCLCLINDIVEGGKSFQLTVLNNNPEFSDFKKNILKPYFKLLNSSYGGRLPLM</sequence>
<dbReference type="OrthoDB" id="10600149at2759"/>